<accession>A0ABV8D7S6</accession>
<dbReference type="Proteomes" id="UP001595693">
    <property type="component" value="Unassembled WGS sequence"/>
</dbReference>
<dbReference type="InterPro" id="IPR012899">
    <property type="entry name" value="LTXXQ"/>
</dbReference>
<organism evidence="3 4">
    <name type="scientific">Acidovorax facilis</name>
    <dbReference type="NCBI Taxonomy" id="12917"/>
    <lineage>
        <taxon>Bacteria</taxon>
        <taxon>Pseudomonadati</taxon>
        <taxon>Pseudomonadota</taxon>
        <taxon>Betaproteobacteria</taxon>
        <taxon>Burkholderiales</taxon>
        <taxon>Comamonadaceae</taxon>
        <taxon>Acidovorax</taxon>
    </lineage>
</organism>
<evidence type="ECO:0000256" key="2">
    <source>
        <dbReference type="SAM" id="SignalP"/>
    </source>
</evidence>
<dbReference type="Gene3D" id="1.20.120.1490">
    <property type="match status" value="1"/>
</dbReference>
<keyword evidence="4" id="KW-1185">Reference proteome</keyword>
<feature type="signal peptide" evidence="2">
    <location>
        <begin position="1"/>
        <end position="24"/>
    </location>
</feature>
<keyword evidence="2" id="KW-0732">Signal</keyword>
<comment type="caution">
    <text evidence="3">The sequence shown here is derived from an EMBL/GenBank/DDBJ whole genome shotgun (WGS) entry which is preliminary data.</text>
</comment>
<dbReference type="EMBL" id="JBHSAJ010000017">
    <property type="protein sequence ID" value="MFC3934423.1"/>
    <property type="molecule type" value="Genomic_DNA"/>
</dbReference>
<gene>
    <name evidence="3" type="ORF">ACFOW3_07285</name>
</gene>
<reference evidence="4" key="1">
    <citation type="journal article" date="2019" name="Int. J. Syst. Evol. Microbiol.">
        <title>The Global Catalogue of Microorganisms (GCM) 10K type strain sequencing project: providing services to taxonomists for standard genome sequencing and annotation.</title>
        <authorList>
            <consortium name="The Broad Institute Genomics Platform"/>
            <consortium name="The Broad Institute Genome Sequencing Center for Infectious Disease"/>
            <person name="Wu L."/>
            <person name="Ma J."/>
        </authorList>
    </citation>
    <scope>NUCLEOTIDE SEQUENCE [LARGE SCALE GENOMIC DNA]</scope>
    <source>
        <strain evidence="4">CCUG 2113</strain>
    </source>
</reference>
<proteinExistence type="predicted"/>
<evidence type="ECO:0000256" key="1">
    <source>
        <dbReference type="SAM" id="MobiDB-lite"/>
    </source>
</evidence>
<dbReference type="RefSeq" id="WP_252635634.1">
    <property type="nucleotide sequence ID" value="NZ_JAMXAX010000028.1"/>
</dbReference>
<feature type="region of interest" description="Disordered" evidence="1">
    <location>
        <begin position="45"/>
        <end position="65"/>
    </location>
</feature>
<protein>
    <submittedName>
        <fullName evidence="3">Spy/CpxP family protein refolding chaperone</fullName>
    </submittedName>
</protein>
<feature type="compositionally biased region" description="Basic and acidic residues" evidence="1">
    <location>
        <begin position="46"/>
        <end position="63"/>
    </location>
</feature>
<feature type="region of interest" description="Disordered" evidence="1">
    <location>
        <begin position="160"/>
        <end position="198"/>
    </location>
</feature>
<name>A0ABV8D7S6_9BURK</name>
<feature type="chain" id="PRO_5047303229" evidence="2">
    <location>
        <begin position="25"/>
        <end position="198"/>
    </location>
</feature>
<evidence type="ECO:0000313" key="3">
    <source>
        <dbReference type="EMBL" id="MFC3934423.1"/>
    </source>
</evidence>
<evidence type="ECO:0000313" key="4">
    <source>
        <dbReference type="Proteomes" id="UP001595693"/>
    </source>
</evidence>
<dbReference type="Pfam" id="PF07813">
    <property type="entry name" value="LTXXQ"/>
    <property type="match status" value="1"/>
</dbReference>
<sequence>MAFRFQHRLAATTVLAALALPVLAQPAPATPPAAGAPTTEAAPRYKAGERHERHHGDRAEKRAEHHAKRLAALKGQLKLTAAQEPAWTTFTAAMQPGERPARLDRQNMDKLTTPERIDRMRAMRAQHAAEADRRGEATKAFYAALTPEQQKTFDAQAHHGHRMGGMAGMKGDGEGRHGHHGMRGGEGRHQQPQAAPAK</sequence>